<dbReference type="Proteomes" id="UP000230639">
    <property type="component" value="Chromosome"/>
</dbReference>
<gene>
    <name evidence="5" type="ORF">ABB53_011705</name>
    <name evidence="1" type="ORF">CNQ75_09470</name>
    <name evidence="2" type="ORF">DLB95_02890</name>
    <name evidence="4" type="ORF">GB480_02740</name>
    <name evidence="3" type="ORF">GBX62_12860</name>
</gene>
<dbReference type="EMBL" id="AAIYJF010000002">
    <property type="protein sequence ID" value="ECJ4376289.1"/>
    <property type="molecule type" value="Genomic_DNA"/>
</dbReference>
<evidence type="ECO:0000313" key="3">
    <source>
        <dbReference type="EMBL" id="HAB3964909.1"/>
    </source>
</evidence>
<reference evidence="5" key="4">
    <citation type="submission" date="2018-07" db="EMBL/GenBank/DDBJ databases">
        <authorList>
            <consortium name="GenomeTrakr network: Whole genome sequencing for foodborne pathogen traceback"/>
        </authorList>
    </citation>
    <scope>NUCLEOTIDE SEQUENCE</scope>
    <source>
        <strain evidence="5">CFSAN030538</strain>
    </source>
</reference>
<dbReference type="RefSeq" id="WP_063390460.1">
    <property type="nucleotide sequence ID" value="NZ_CP011288.1"/>
</dbReference>
<reference evidence="5" key="6">
    <citation type="submission" date="2021-05" db="EMBL/GenBank/DDBJ databases">
        <title>Whole genome PacBio Sequel sequence of Salmonella enterica subsp. enterica.</title>
        <authorList>
            <person name="Hoffmann M."/>
            <person name="Balkey M."/>
            <person name="Luo Y."/>
        </authorList>
    </citation>
    <scope>NUCLEOTIDE SEQUENCE</scope>
    <source>
        <strain evidence="5">CFSAN030538</strain>
    </source>
</reference>
<sequence length="319" mass="35234">MPLTSAGTYARAFKAETNLPQAAGNYENKLATKFAKGMVGVFTLGIGYGIFRLIEHYCNVRPKVAEFCANAEGIHANLMAASALQKKTVECNLKSGGQLRLEEISVGPNGESVVRISDDNHTDEVPGTFKEICVKLEQEFETAPGLYALSESYKTLAAFSEMNAFKIAPIINGPEPQFYGENLYVRSMYNIHRQLSQAAAEGKTTVRMTVCEEAGEQYPLEFIEFPDPVTEQIKVILTNEATQEDITIEGNFVQFSEEFERIFTALDSTNETFKPLEERIIDVARSAIATGVRPADDASSIMSTIPLLREEDSSRRDLG</sequence>
<dbReference type="EMBL" id="CP075144">
    <property type="protein sequence ID" value="QWJ67476.1"/>
    <property type="molecule type" value="Genomic_DNA"/>
</dbReference>
<reference evidence="3" key="5">
    <citation type="submission" date="2019-10" db="EMBL/GenBank/DDBJ databases">
        <authorList>
            <consortium name="NCBI Pathogen Detection Project"/>
        </authorList>
    </citation>
    <scope>NUCLEOTIDE SEQUENCE</scope>
    <source>
        <strain evidence="3">Salmonella enterica</strain>
    </source>
</reference>
<dbReference type="Proteomes" id="UP000839781">
    <property type="component" value="Unassembled WGS sequence"/>
</dbReference>
<protein>
    <recommendedName>
        <fullName evidence="7">Cytoplasmic protein</fullName>
    </recommendedName>
</protein>
<name>A0A2I5HGM9_SALDZ</name>
<accession>A0A2I5HGM9</accession>
<reference evidence="3" key="2">
    <citation type="journal article" date="2018" name="Genome Biol.">
        <title>SKESA: strategic k-mer extension for scrupulous assemblies.</title>
        <authorList>
            <person name="Souvorov A."/>
            <person name="Agarwala R."/>
            <person name="Lipman D.J."/>
        </authorList>
    </citation>
    <scope>NUCLEOTIDE SEQUENCE</scope>
    <source>
        <strain evidence="3">Salmonella enterica</strain>
    </source>
</reference>
<evidence type="ECO:0000313" key="1">
    <source>
        <dbReference type="EMBL" id="ATW54725.1"/>
    </source>
</evidence>
<reference evidence="2" key="3">
    <citation type="submission" date="2018-05" db="EMBL/GenBank/DDBJ databases">
        <authorList>
            <person name="Ashton P.M."/>
            <person name="Dallman T."/>
            <person name="Nair S."/>
            <person name="De Pinna E."/>
            <person name="Peters T."/>
            <person name="Grant K."/>
        </authorList>
    </citation>
    <scope>NUCLEOTIDE SEQUENCE [LARGE SCALE GENOMIC DNA]</scope>
    <source>
        <strain evidence="2">474878</strain>
    </source>
</reference>
<evidence type="ECO:0000313" key="5">
    <source>
        <dbReference type="EMBL" id="QWJ67476.1"/>
    </source>
</evidence>
<evidence type="ECO:0008006" key="7">
    <source>
        <dbReference type="Google" id="ProtNLM"/>
    </source>
</evidence>
<dbReference type="EMBL" id="DAAHJH010000001">
    <property type="protein sequence ID" value="HAB6337903.1"/>
    <property type="molecule type" value="Genomic_DNA"/>
</dbReference>
<evidence type="ECO:0000313" key="6">
    <source>
        <dbReference type="Proteomes" id="UP000230639"/>
    </source>
</evidence>
<dbReference type="AlphaFoldDB" id="A0A2I5HGM9"/>
<dbReference type="EMBL" id="CP023345">
    <property type="protein sequence ID" value="ATW54725.1"/>
    <property type="molecule type" value="Genomic_DNA"/>
</dbReference>
<proteinExistence type="predicted"/>
<reference evidence="1 6" key="1">
    <citation type="submission" date="2017-09" db="EMBL/GenBank/DDBJ databases">
        <title>Complete genome of Salmonella enterica subsp. diarizonae isolated from stool of a patient with bacterial enteropathy.</title>
        <authorList>
            <person name="Zhou J."/>
            <person name="Chen Q."/>
            <person name="Guo L."/>
            <person name="Fan J."/>
        </authorList>
    </citation>
    <scope>NUCLEOTIDE SEQUENCE [LARGE SCALE GENOMIC DNA]</scope>
    <source>
        <strain evidence="1 6">HZS154</strain>
    </source>
</reference>
<dbReference type="EMBL" id="DAAGOZ010000015">
    <property type="protein sequence ID" value="HAB3964909.1"/>
    <property type="molecule type" value="Genomic_DNA"/>
</dbReference>
<evidence type="ECO:0000313" key="2">
    <source>
        <dbReference type="EMBL" id="ECJ4376289.1"/>
    </source>
</evidence>
<evidence type="ECO:0000313" key="4">
    <source>
        <dbReference type="EMBL" id="HAB6337903.1"/>
    </source>
</evidence>
<organism evidence="1 6">
    <name type="scientific">Salmonella diarizonae</name>
    <dbReference type="NCBI Taxonomy" id="59204"/>
    <lineage>
        <taxon>Bacteria</taxon>
        <taxon>Pseudomonadati</taxon>
        <taxon>Pseudomonadota</taxon>
        <taxon>Gammaproteobacteria</taxon>
        <taxon>Enterobacterales</taxon>
        <taxon>Enterobacteriaceae</taxon>
        <taxon>Salmonella</taxon>
    </lineage>
</organism>